<dbReference type="EMBL" id="JACIJF010000014">
    <property type="protein sequence ID" value="MBB5712206.1"/>
    <property type="molecule type" value="Genomic_DNA"/>
</dbReference>
<evidence type="ECO:0000256" key="1">
    <source>
        <dbReference type="SAM" id="MobiDB-lite"/>
    </source>
</evidence>
<dbReference type="AlphaFoldDB" id="A0A840YP12"/>
<keyword evidence="3" id="KW-1185">Reference proteome</keyword>
<dbReference type="RefSeq" id="WP_184090344.1">
    <property type="nucleotide sequence ID" value="NZ_JACIJF010000014.1"/>
</dbReference>
<evidence type="ECO:0000313" key="3">
    <source>
        <dbReference type="Proteomes" id="UP000527143"/>
    </source>
</evidence>
<dbReference type="PROSITE" id="PS51257">
    <property type="entry name" value="PROKAR_LIPOPROTEIN"/>
    <property type="match status" value="1"/>
</dbReference>
<protein>
    <recommendedName>
        <fullName evidence="4">Lipoprotein</fullName>
    </recommendedName>
</protein>
<name>A0A840YP12_9SPHN</name>
<dbReference type="Proteomes" id="UP000527143">
    <property type="component" value="Unassembled WGS sequence"/>
</dbReference>
<proteinExistence type="predicted"/>
<evidence type="ECO:0000313" key="2">
    <source>
        <dbReference type="EMBL" id="MBB5712206.1"/>
    </source>
</evidence>
<feature type="compositionally biased region" description="Low complexity" evidence="1">
    <location>
        <begin position="234"/>
        <end position="259"/>
    </location>
</feature>
<sequence>MRIQLAVAGALLLAACSKSPEDATATYKLGEQSAAMTLKVAANGDARIDMMGNTLIRKDGVDYLVGKDSQGTIVAKIDDLGQVIGTAMKESGVKPPAQPQQPDYELAKTGNETIANLPGDLWKLRAKGGAPAPGGELDAVIATDPAYKDMGKAMLLQTRMMTLGMRESGQPASKVDKAVEELMGKGLVLRLGRGVTLEKVEKAKFDADTFKLPGTALSKDALTARFKAERDKMQQAQKAAAQGGQVSAPSGAAPKAAAPAPVPPAK</sequence>
<feature type="region of interest" description="Disordered" evidence="1">
    <location>
        <begin position="229"/>
        <end position="266"/>
    </location>
</feature>
<reference evidence="2 3" key="1">
    <citation type="submission" date="2020-08" db="EMBL/GenBank/DDBJ databases">
        <title>Genomic Encyclopedia of Type Strains, Phase IV (KMG-IV): sequencing the most valuable type-strain genomes for metagenomic binning, comparative biology and taxonomic classification.</title>
        <authorList>
            <person name="Goeker M."/>
        </authorList>
    </citation>
    <scope>NUCLEOTIDE SEQUENCE [LARGE SCALE GENOMIC DNA]</scope>
    <source>
        <strain evidence="2 3">DSM 26736</strain>
    </source>
</reference>
<gene>
    <name evidence="2" type="ORF">FHT02_003463</name>
</gene>
<comment type="caution">
    <text evidence="2">The sequence shown here is derived from an EMBL/GenBank/DDBJ whole genome shotgun (WGS) entry which is preliminary data.</text>
</comment>
<evidence type="ECO:0008006" key="4">
    <source>
        <dbReference type="Google" id="ProtNLM"/>
    </source>
</evidence>
<organism evidence="2 3">
    <name type="scientific">Sphingomonas xinjiangensis</name>
    <dbReference type="NCBI Taxonomy" id="643568"/>
    <lineage>
        <taxon>Bacteria</taxon>
        <taxon>Pseudomonadati</taxon>
        <taxon>Pseudomonadota</taxon>
        <taxon>Alphaproteobacteria</taxon>
        <taxon>Sphingomonadales</taxon>
        <taxon>Sphingomonadaceae</taxon>
        <taxon>Sphingomonas</taxon>
    </lineage>
</organism>
<accession>A0A840YP12</accession>